<evidence type="ECO:0000313" key="2">
    <source>
        <dbReference type="Proteomes" id="UP000184498"/>
    </source>
</evidence>
<accession>A0A1M6R9P9</accession>
<keyword evidence="2" id="KW-1185">Reference proteome</keyword>
<name>A0A1M6R9P9_9FLAO</name>
<protein>
    <submittedName>
        <fullName evidence="1">Putative porin</fullName>
    </submittedName>
</protein>
<dbReference type="AlphaFoldDB" id="A0A1M6R9P9"/>
<dbReference type="InterPro" id="IPR025631">
    <property type="entry name" value="Porin_10"/>
</dbReference>
<dbReference type="Proteomes" id="UP000184498">
    <property type="component" value="Unassembled WGS sequence"/>
</dbReference>
<dbReference type="EMBL" id="FRAM01000002">
    <property type="protein sequence ID" value="SHK29203.1"/>
    <property type="molecule type" value="Genomic_DNA"/>
</dbReference>
<proteinExistence type="predicted"/>
<gene>
    <name evidence="1" type="ORF">SAMN05444371_1761</name>
</gene>
<dbReference type="Pfam" id="PF14121">
    <property type="entry name" value="Porin_10"/>
    <property type="match status" value="1"/>
</dbReference>
<reference evidence="2" key="1">
    <citation type="submission" date="2016-11" db="EMBL/GenBank/DDBJ databases">
        <authorList>
            <person name="Varghese N."/>
            <person name="Submissions S."/>
        </authorList>
    </citation>
    <scope>NUCLEOTIDE SEQUENCE [LARGE SCALE GENOMIC DNA]</scope>
    <source>
        <strain evidence="2">DSM 18016</strain>
    </source>
</reference>
<organism evidence="1 2">
    <name type="scientific">Epilithonimonas mollis</name>
    <dbReference type="NCBI Taxonomy" id="216903"/>
    <lineage>
        <taxon>Bacteria</taxon>
        <taxon>Pseudomonadati</taxon>
        <taxon>Bacteroidota</taxon>
        <taxon>Flavobacteriia</taxon>
        <taxon>Flavobacteriales</taxon>
        <taxon>Weeksellaceae</taxon>
        <taxon>Chryseobacterium group</taxon>
        <taxon>Epilithonimonas</taxon>
    </lineage>
</organism>
<dbReference type="STRING" id="216903.SAMN05444371_1761"/>
<evidence type="ECO:0000313" key="1">
    <source>
        <dbReference type="EMBL" id="SHK29203.1"/>
    </source>
</evidence>
<sequence>MRDFLFKDNYYFCTQISSMKYLSILLVAFGIFLNAQQVNKTDSNKMSSDTLKVDSGEKDSLEIYKPTINDYLVKKRFSEKKIFDTTFAIEKSYIVTQYNKKDNFGKIQYANVGSGFQNLMYDKNSAQNLTLLPENKSFCIIGENDINYYDVKTPTTTFFYNNAMKNGGQLHTTYTQNVGKNFNFAIEYMGLRSQGLYRNSLASSNNTIFSGHYISKNNKYEAYAHYIHQNVNNQENGGIADLDVFLSGDSRFSNRQNIETNLSGVESRYGYRRYYFSQEFSPFDPAKYPFKLRHTIYHQGNKYYFSETTSNNLFFNSTSIDGFPLYNKKFSNDLSNTFSLVWDNEKFKLDAGFRHQYITFGNKNAYPVLNIPGYFKEQRFGAVGNLQIKLLDKIRLKSFLEISKGSEFGNYLKTTNQLVFEPVKDYLVEGRLNFQSAYPSFNYLVNSSHYVNYNFYLQNPNNETVTQIGGTLKLAKWFDSQVFADYYRIDNYTYFDNFSRPEQSSSSLNISQIGGEATAKYRKFNLNARVLFQKILSNQDLLPVPDFIGRINLFYQASAFKKAATIQTGIKVYYFTRFASREYSPMLSEYILPGTNAGSIGGQPIADVYFNMKVKRMFFYIEGQHINQTFMQNKSFTAPNYPIYDFRLNLGLVWYLFH</sequence>